<protein>
    <submittedName>
        <fullName evidence="9">AEC family transporter</fullName>
    </submittedName>
</protein>
<keyword evidence="7 8" id="KW-0472">Membrane</keyword>
<keyword evidence="6 8" id="KW-1133">Transmembrane helix</keyword>
<gene>
    <name evidence="9" type="ORF">IOD40_01575</name>
</gene>
<proteinExistence type="inferred from homology"/>
<evidence type="ECO:0000313" key="10">
    <source>
        <dbReference type="Proteomes" id="UP000601789"/>
    </source>
</evidence>
<feature type="transmembrane region" description="Helical" evidence="8">
    <location>
        <begin position="127"/>
        <end position="149"/>
    </location>
</feature>
<feature type="transmembrane region" description="Helical" evidence="8">
    <location>
        <begin position="94"/>
        <end position="115"/>
    </location>
</feature>
<feature type="transmembrane region" description="Helical" evidence="8">
    <location>
        <begin position="170"/>
        <end position="187"/>
    </location>
</feature>
<feature type="transmembrane region" description="Helical" evidence="8">
    <location>
        <begin position="6"/>
        <end position="26"/>
    </location>
</feature>
<accession>A0ABS0S7U4</accession>
<dbReference type="Pfam" id="PF03547">
    <property type="entry name" value="Mem_trans"/>
    <property type="match status" value="1"/>
</dbReference>
<dbReference type="InterPro" id="IPR004776">
    <property type="entry name" value="Mem_transp_PIN-like"/>
</dbReference>
<feature type="transmembrane region" description="Helical" evidence="8">
    <location>
        <begin position="231"/>
        <end position="252"/>
    </location>
</feature>
<evidence type="ECO:0000256" key="1">
    <source>
        <dbReference type="ARBA" id="ARBA00004651"/>
    </source>
</evidence>
<comment type="subcellular location">
    <subcellularLocation>
        <location evidence="1">Cell membrane</location>
        <topology evidence="1">Multi-pass membrane protein</topology>
    </subcellularLocation>
</comment>
<evidence type="ECO:0000256" key="4">
    <source>
        <dbReference type="ARBA" id="ARBA00022475"/>
    </source>
</evidence>
<evidence type="ECO:0000256" key="7">
    <source>
        <dbReference type="ARBA" id="ARBA00023136"/>
    </source>
</evidence>
<evidence type="ECO:0000313" key="9">
    <source>
        <dbReference type="EMBL" id="MBI1619354.1"/>
    </source>
</evidence>
<dbReference type="RefSeq" id="WP_198473594.1">
    <property type="nucleotide sequence ID" value="NZ_JADGMQ010000001.1"/>
</dbReference>
<dbReference type="Gene3D" id="1.20.1530.20">
    <property type="match status" value="1"/>
</dbReference>
<evidence type="ECO:0000256" key="8">
    <source>
        <dbReference type="SAM" id="Phobius"/>
    </source>
</evidence>
<feature type="transmembrane region" description="Helical" evidence="8">
    <location>
        <begin position="63"/>
        <end position="82"/>
    </location>
</feature>
<evidence type="ECO:0000256" key="5">
    <source>
        <dbReference type="ARBA" id="ARBA00022692"/>
    </source>
</evidence>
<keyword evidence="3" id="KW-0813">Transport</keyword>
<feature type="transmembrane region" description="Helical" evidence="8">
    <location>
        <begin position="291"/>
        <end position="310"/>
    </location>
</feature>
<dbReference type="InterPro" id="IPR038770">
    <property type="entry name" value="Na+/solute_symporter_sf"/>
</dbReference>
<dbReference type="EMBL" id="JADGMQ010000001">
    <property type="protein sequence ID" value="MBI1619354.1"/>
    <property type="molecule type" value="Genomic_DNA"/>
</dbReference>
<keyword evidence="10" id="KW-1185">Reference proteome</keyword>
<dbReference type="Proteomes" id="UP000601789">
    <property type="component" value="Unassembled WGS sequence"/>
</dbReference>
<name>A0ABS0S7U4_9HYPH</name>
<evidence type="ECO:0000256" key="2">
    <source>
        <dbReference type="ARBA" id="ARBA00010145"/>
    </source>
</evidence>
<dbReference type="PANTHER" id="PTHR36838:SF3">
    <property type="entry name" value="TRANSPORTER AUXIN EFFLUX CARRIER EC FAMILY"/>
    <property type="match status" value="1"/>
</dbReference>
<dbReference type="PANTHER" id="PTHR36838">
    <property type="entry name" value="AUXIN EFFLUX CARRIER FAMILY PROTEIN"/>
    <property type="match status" value="1"/>
</dbReference>
<keyword evidence="5 8" id="KW-0812">Transmembrane</keyword>
<comment type="similarity">
    <text evidence="2">Belongs to the auxin efflux carrier (TC 2.A.69) family.</text>
</comment>
<feature type="transmembrane region" description="Helical" evidence="8">
    <location>
        <begin position="199"/>
        <end position="219"/>
    </location>
</feature>
<evidence type="ECO:0000256" key="6">
    <source>
        <dbReference type="ARBA" id="ARBA00022989"/>
    </source>
</evidence>
<comment type="caution">
    <text evidence="9">The sequence shown here is derived from an EMBL/GenBank/DDBJ whole genome shotgun (WGS) entry which is preliminary data.</text>
</comment>
<feature type="transmembrane region" description="Helical" evidence="8">
    <location>
        <begin position="38"/>
        <end position="57"/>
    </location>
</feature>
<reference evidence="9 10" key="1">
    <citation type="submission" date="2020-10" db="EMBL/GenBank/DDBJ databases">
        <title>Aquamicrobium zhengzhouensis sp. nov., a exopolysaccharide producing bacterium isolated from farmland soil.</title>
        <authorList>
            <person name="Wang X."/>
        </authorList>
    </citation>
    <scope>NUCLEOTIDE SEQUENCE [LARGE SCALE GENOMIC DNA]</scope>
    <source>
        <strain evidence="10">cd-1</strain>
    </source>
</reference>
<keyword evidence="4" id="KW-1003">Cell membrane</keyword>
<evidence type="ECO:0000256" key="3">
    <source>
        <dbReference type="ARBA" id="ARBA00022448"/>
    </source>
</evidence>
<feature type="transmembrane region" description="Helical" evidence="8">
    <location>
        <begin position="258"/>
        <end position="279"/>
    </location>
</feature>
<organism evidence="9 10">
    <name type="scientific">Aquamicrobium zhengzhouense</name>
    <dbReference type="NCBI Taxonomy" id="2781738"/>
    <lineage>
        <taxon>Bacteria</taxon>
        <taxon>Pseudomonadati</taxon>
        <taxon>Pseudomonadota</taxon>
        <taxon>Alphaproteobacteria</taxon>
        <taxon>Hyphomicrobiales</taxon>
        <taxon>Phyllobacteriaceae</taxon>
        <taxon>Aquamicrobium</taxon>
    </lineage>
</organism>
<sequence>MLELAEIIAFVFGIVALGYIAGWTGLLRLTTGDALTEFAVAVALPALLFRTMISIDLKGAMPWAIWGAYFSVIPIIWIMGHLTITRFFGRERPVGVVGGIASSFSNMLLLGFPLLTNVYGQAGLDVLSLLISIHLPIMLAASIITFEWARGGDVASISAAGIAREFFRKLLSNPLIIGILCGIAWRASGLPLPSLGTRFVDAFAGIAGTIALFGMGMGLRKYGVGGNVKPALATAALKLIAMPALALGTAWLAGLPPVTAQVVVIVAAMPTGVNPYLIASRFGAGQMLASNTMTISTVGAVATTIFWLAVAQAVF</sequence>